<evidence type="ECO:0000313" key="1">
    <source>
        <dbReference type="EMBL" id="CAJ0589664.1"/>
    </source>
</evidence>
<proteinExistence type="predicted"/>
<organism evidence="1 2">
    <name type="scientific">Cylicocyclus nassatus</name>
    <name type="common">Nematode worm</name>
    <dbReference type="NCBI Taxonomy" id="53992"/>
    <lineage>
        <taxon>Eukaryota</taxon>
        <taxon>Metazoa</taxon>
        <taxon>Ecdysozoa</taxon>
        <taxon>Nematoda</taxon>
        <taxon>Chromadorea</taxon>
        <taxon>Rhabditida</taxon>
        <taxon>Rhabditina</taxon>
        <taxon>Rhabditomorpha</taxon>
        <taxon>Strongyloidea</taxon>
        <taxon>Strongylidae</taxon>
        <taxon>Cylicocyclus</taxon>
    </lineage>
</organism>
<accession>A0AA36DN80</accession>
<dbReference type="EMBL" id="CATQJL010000001">
    <property type="protein sequence ID" value="CAJ0589664.1"/>
    <property type="molecule type" value="Genomic_DNA"/>
</dbReference>
<comment type="caution">
    <text evidence="1">The sequence shown here is derived from an EMBL/GenBank/DDBJ whole genome shotgun (WGS) entry which is preliminary data.</text>
</comment>
<dbReference type="AlphaFoldDB" id="A0AA36DN80"/>
<evidence type="ECO:0000313" key="2">
    <source>
        <dbReference type="Proteomes" id="UP001176961"/>
    </source>
</evidence>
<reference evidence="1" key="1">
    <citation type="submission" date="2023-07" db="EMBL/GenBank/DDBJ databases">
        <authorList>
            <consortium name="CYATHOMIX"/>
        </authorList>
    </citation>
    <scope>NUCLEOTIDE SEQUENCE</scope>
    <source>
        <strain evidence="1">N/A</strain>
    </source>
</reference>
<name>A0AA36DN80_CYLNA</name>
<sequence length="190" mass="20685">MWPENFIPNKRSCILDALEWRNMVTLVFLQSTSGRRQKLPPNGTRMDSGELDNVSGVISCEEKQCPPPSTCVLGSVLCPFGSIPICLLYPTECIRTDGTVQIDMSGDEAWDAIGDYPEGSGGCPTNMYSSTCGFICPRECREEQACFDIVCSDVERCFCNSGHIPLNTSDLSVGCTPGECSSSTNRTITI</sequence>
<evidence type="ECO:0008006" key="3">
    <source>
        <dbReference type="Google" id="ProtNLM"/>
    </source>
</evidence>
<dbReference type="Proteomes" id="UP001176961">
    <property type="component" value="Unassembled WGS sequence"/>
</dbReference>
<keyword evidence="2" id="KW-1185">Reference proteome</keyword>
<gene>
    <name evidence="1" type="ORF">CYNAS_LOCUS1647</name>
</gene>
<protein>
    <recommendedName>
        <fullName evidence="3">TIL domain-containing protein</fullName>
    </recommendedName>
</protein>